<keyword evidence="2" id="KW-1133">Transmembrane helix</keyword>
<dbReference type="PANTHER" id="PTHR34980">
    <property type="entry name" value="INNER MEMBRANE PROTEIN-RELATED-RELATED"/>
    <property type="match status" value="1"/>
</dbReference>
<gene>
    <name evidence="3" type="ORF">D7U36_03595</name>
</gene>
<feature type="transmembrane region" description="Helical" evidence="2">
    <location>
        <begin position="99"/>
        <end position="119"/>
    </location>
</feature>
<feature type="compositionally biased region" description="Basic and acidic residues" evidence="1">
    <location>
        <begin position="270"/>
        <end position="282"/>
    </location>
</feature>
<evidence type="ECO:0000256" key="2">
    <source>
        <dbReference type="SAM" id="Phobius"/>
    </source>
</evidence>
<dbReference type="Proteomes" id="UP000279336">
    <property type="component" value="Unassembled WGS sequence"/>
</dbReference>
<feature type="transmembrane region" description="Helical" evidence="2">
    <location>
        <begin position="63"/>
        <end position="87"/>
    </location>
</feature>
<feature type="transmembrane region" description="Helical" evidence="2">
    <location>
        <begin position="28"/>
        <end position="51"/>
    </location>
</feature>
<keyword evidence="2" id="KW-0472">Membrane</keyword>
<evidence type="ECO:0000256" key="1">
    <source>
        <dbReference type="SAM" id="MobiDB-lite"/>
    </source>
</evidence>
<evidence type="ECO:0000313" key="4">
    <source>
        <dbReference type="Proteomes" id="UP000279336"/>
    </source>
</evidence>
<dbReference type="PANTHER" id="PTHR34980:SF2">
    <property type="entry name" value="INNER MEMBRANE PROTEIN YHAH-RELATED"/>
    <property type="match status" value="1"/>
</dbReference>
<evidence type="ECO:0000313" key="3">
    <source>
        <dbReference type="EMBL" id="RLP11957.1"/>
    </source>
</evidence>
<keyword evidence="2" id="KW-0812">Transmembrane</keyword>
<reference evidence="3 4" key="1">
    <citation type="submission" date="2018-10" db="EMBL/GenBank/DDBJ databases">
        <title>Propionibacterium australiense Genome Sequencing and Assembly.</title>
        <authorList>
            <person name="Bernier A.-M."/>
            <person name="Bernard K."/>
        </authorList>
    </citation>
    <scope>NUCLEOTIDE SEQUENCE [LARGE SCALE GENOMIC DNA]</scope>
    <source>
        <strain evidence="3 4">NML98A078</strain>
    </source>
</reference>
<name>A0A8B3GHF3_9ACTN</name>
<sequence>MTFTEAVKTCYTKKYADFNGRASRSEFWWLQAFFLGVTIAVYLLIMISAVIASANAPYEVPIFAVILVGLYLAFYLVSIIPLIAVTVRRLHDTGKSGTYYLVTLIPWVGSIILLVLCALEPDRGPNMYGPDPLNPNGQALALTNPYAQPYGAGYPAQPYNIGYPAQPYNIGYPAQPYNIGYPAQPYNIGYPAQPYGTGYQAQPAGNPYAVPTANPYAATPGQQPGSGQTYGWPYDTATPTGWPAAAPYSQPSAPQSPAQGNDQQPYGSDSSRHYGFDFDKPEGYGTGN</sequence>
<feature type="region of interest" description="Disordered" evidence="1">
    <location>
        <begin position="214"/>
        <end position="288"/>
    </location>
</feature>
<dbReference type="OrthoDB" id="9812349at2"/>
<dbReference type="EMBL" id="RCIW01000004">
    <property type="protein sequence ID" value="RLP11957.1"/>
    <property type="molecule type" value="Genomic_DNA"/>
</dbReference>
<organism evidence="3 4">
    <name type="scientific">Propionibacterium australiense</name>
    <dbReference type="NCBI Taxonomy" id="119981"/>
    <lineage>
        <taxon>Bacteria</taxon>
        <taxon>Bacillati</taxon>
        <taxon>Actinomycetota</taxon>
        <taxon>Actinomycetes</taxon>
        <taxon>Propionibacteriales</taxon>
        <taxon>Propionibacteriaceae</taxon>
        <taxon>Propionibacterium</taxon>
    </lineage>
</organism>
<feature type="compositionally biased region" description="Polar residues" evidence="1">
    <location>
        <begin position="260"/>
        <end position="269"/>
    </location>
</feature>
<dbReference type="GO" id="GO:0005886">
    <property type="term" value="C:plasma membrane"/>
    <property type="evidence" value="ECO:0007669"/>
    <property type="project" value="TreeGrafter"/>
</dbReference>
<feature type="compositionally biased region" description="Low complexity" evidence="1">
    <location>
        <begin position="236"/>
        <end position="259"/>
    </location>
</feature>
<dbReference type="InterPro" id="IPR008523">
    <property type="entry name" value="DUF805"/>
</dbReference>
<feature type="compositionally biased region" description="Polar residues" evidence="1">
    <location>
        <begin position="220"/>
        <end position="229"/>
    </location>
</feature>
<dbReference type="AlphaFoldDB" id="A0A8B3GHF3"/>
<comment type="caution">
    <text evidence="3">The sequence shown here is derived from an EMBL/GenBank/DDBJ whole genome shotgun (WGS) entry which is preliminary data.</text>
</comment>
<dbReference type="Pfam" id="PF05656">
    <property type="entry name" value="DUF805"/>
    <property type="match status" value="1"/>
</dbReference>
<proteinExistence type="predicted"/>
<dbReference type="RefSeq" id="WP_121587989.1">
    <property type="nucleotide sequence ID" value="NZ_RCIW01000004.1"/>
</dbReference>
<accession>A0A8B3GHF3</accession>
<protein>
    <submittedName>
        <fullName evidence="3">DUF805 domain-containing protein</fullName>
    </submittedName>
</protein>